<feature type="domain" description="Protein kinase" evidence="10">
    <location>
        <begin position="4"/>
        <end position="287"/>
    </location>
</feature>
<dbReference type="PROSITE" id="PS00108">
    <property type="entry name" value="PROTEIN_KINASE_ST"/>
    <property type="match status" value="1"/>
</dbReference>
<dbReference type="PANTHER" id="PTHR24056">
    <property type="entry name" value="CELL DIVISION PROTEIN KINASE"/>
    <property type="match status" value="1"/>
</dbReference>
<sequence>MDNYILGSVIGEGQFGSVRKATVKQSGAHVAMKQIRLNRTTEGLPHPVAREILLAPSLESPFIIRTIEVLPFGSSVVMVMELCKADLGNLLRAHSYTNPLPPEKAKNYLQMLLMALHYLHKRDILHRDVKPSNLFLCHNGVLKVGDFGLSRIRAEDMSHEVSSRWYRAPELLFGCRTYGGEVDMWSVGCVFGELLRGFSAPLFTGDGDLNQLSRIFDVLGTPKEESLRYYEQLPDWGKVHFHEKQGSTVRSLFPTVPDTAVHLLERLLNLNPKERLTPQEALSHPYFCSA</sequence>
<dbReference type="GO" id="GO:0008353">
    <property type="term" value="F:RNA polymerase II CTD heptapeptide repeat kinase activity"/>
    <property type="evidence" value="ECO:0007669"/>
    <property type="project" value="UniProtKB-EC"/>
</dbReference>
<reference evidence="11 12" key="1">
    <citation type="submission" date="2020-08" db="EMBL/GenBank/DDBJ databases">
        <authorList>
            <person name="Newling K."/>
            <person name="Davey J."/>
            <person name="Forrester S."/>
        </authorList>
    </citation>
    <scope>NUCLEOTIDE SEQUENCE [LARGE SCALE GENOMIC DNA]</scope>
    <source>
        <strain evidence="12">Crithidia deanei Carvalho (ATCC PRA-265)</strain>
    </source>
</reference>
<proteinExistence type="inferred from homology"/>
<evidence type="ECO:0000259" key="10">
    <source>
        <dbReference type="PROSITE" id="PS50011"/>
    </source>
</evidence>
<dbReference type="GO" id="GO:0070985">
    <property type="term" value="C:transcription factor TFIIK complex"/>
    <property type="evidence" value="ECO:0007669"/>
    <property type="project" value="TreeGrafter"/>
</dbReference>
<dbReference type="GO" id="GO:0005737">
    <property type="term" value="C:cytoplasm"/>
    <property type="evidence" value="ECO:0007669"/>
    <property type="project" value="TreeGrafter"/>
</dbReference>
<evidence type="ECO:0000256" key="8">
    <source>
        <dbReference type="PROSITE-ProRule" id="PRU10141"/>
    </source>
</evidence>
<dbReference type="VEuPathDB" id="TriTrypDB:ADEAN_000337600"/>
<keyword evidence="4" id="KW-0808">Transferase</keyword>
<dbReference type="InterPro" id="IPR017441">
    <property type="entry name" value="Protein_kinase_ATP_BS"/>
</dbReference>
<organism evidence="11 12">
    <name type="scientific">Angomonas deanei</name>
    <dbReference type="NCBI Taxonomy" id="59799"/>
    <lineage>
        <taxon>Eukaryota</taxon>
        <taxon>Discoba</taxon>
        <taxon>Euglenozoa</taxon>
        <taxon>Kinetoplastea</taxon>
        <taxon>Metakinetoplastina</taxon>
        <taxon>Trypanosomatida</taxon>
        <taxon>Trypanosomatidae</taxon>
        <taxon>Strigomonadinae</taxon>
        <taxon>Angomonas</taxon>
    </lineage>
</organism>
<dbReference type="PROSITE" id="PS00107">
    <property type="entry name" value="PROTEIN_KINASE_ATP"/>
    <property type="match status" value="1"/>
</dbReference>
<dbReference type="FunFam" id="1.10.510.10:FF:000624">
    <property type="entry name" value="Mitogen-activated protein kinase"/>
    <property type="match status" value="1"/>
</dbReference>
<dbReference type="InterPro" id="IPR008271">
    <property type="entry name" value="Ser/Thr_kinase_AS"/>
</dbReference>
<accession>S9VT22</accession>
<dbReference type="Proteomes" id="UP000515908">
    <property type="component" value="Chromosome 05"/>
</dbReference>
<evidence type="ECO:0000313" key="11">
    <source>
        <dbReference type="EMBL" id="CAD2215918.1"/>
    </source>
</evidence>
<dbReference type="Gene3D" id="1.10.510.10">
    <property type="entry name" value="Transferase(Phosphotransferase) domain 1"/>
    <property type="match status" value="1"/>
</dbReference>
<protein>
    <recommendedName>
        <fullName evidence="2">[RNA-polymerase]-subunit kinase</fullName>
        <ecNumber evidence="2">2.7.11.23</ecNumber>
    </recommendedName>
</protein>
<evidence type="ECO:0000256" key="2">
    <source>
        <dbReference type="ARBA" id="ARBA00012409"/>
    </source>
</evidence>
<keyword evidence="7 8" id="KW-0067">ATP-binding</keyword>
<dbReference type="EC" id="2.7.11.23" evidence="2"/>
<dbReference type="EMBL" id="LR877149">
    <property type="protein sequence ID" value="CAD2215918.1"/>
    <property type="molecule type" value="Genomic_DNA"/>
</dbReference>
<evidence type="ECO:0000256" key="3">
    <source>
        <dbReference type="ARBA" id="ARBA00022527"/>
    </source>
</evidence>
<comment type="similarity">
    <text evidence="1">Belongs to the protein kinase superfamily. CMGC Ser/Thr protein kinase family. CDC2/CDKX subfamily.</text>
</comment>
<name>S9VT22_9TRYP</name>
<dbReference type="PANTHER" id="PTHR24056:SF0">
    <property type="entry name" value="CYCLIN-DEPENDENT KINASE 7"/>
    <property type="match status" value="1"/>
</dbReference>
<dbReference type="OrthoDB" id="240895at2759"/>
<dbReference type="SMART" id="SM00220">
    <property type="entry name" value="S_TKc"/>
    <property type="match status" value="1"/>
</dbReference>
<dbReference type="AlphaFoldDB" id="S9VT22"/>
<evidence type="ECO:0000256" key="1">
    <source>
        <dbReference type="ARBA" id="ARBA00006485"/>
    </source>
</evidence>
<keyword evidence="6 11" id="KW-0418">Kinase</keyword>
<keyword evidence="5 8" id="KW-0547">Nucleotide-binding</keyword>
<dbReference type="SUPFAM" id="SSF56112">
    <property type="entry name" value="Protein kinase-like (PK-like)"/>
    <property type="match status" value="1"/>
</dbReference>
<keyword evidence="12" id="KW-1185">Reference proteome</keyword>
<dbReference type="InterPro" id="IPR000719">
    <property type="entry name" value="Prot_kinase_dom"/>
</dbReference>
<evidence type="ECO:0000256" key="4">
    <source>
        <dbReference type="ARBA" id="ARBA00022679"/>
    </source>
</evidence>
<dbReference type="InterPro" id="IPR050108">
    <property type="entry name" value="CDK"/>
</dbReference>
<evidence type="ECO:0000256" key="5">
    <source>
        <dbReference type="ARBA" id="ARBA00022741"/>
    </source>
</evidence>
<dbReference type="Gene3D" id="3.30.200.20">
    <property type="entry name" value="Phosphorylase Kinase, domain 1"/>
    <property type="match status" value="1"/>
</dbReference>
<evidence type="ECO:0000256" key="7">
    <source>
        <dbReference type="ARBA" id="ARBA00022840"/>
    </source>
</evidence>
<dbReference type="GO" id="GO:0004693">
    <property type="term" value="F:cyclin-dependent protein serine/threonine kinase activity"/>
    <property type="evidence" value="ECO:0007669"/>
    <property type="project" value="TreeGrafter"/>
</dbReference>
<dbReference type="Pfam" id="PF00069">
    <property type="entry name" value="Pkinase"/>
    <property type="match status" value="1"/>
</dbReference>
<dbReference type="PROSITE" id="PS50011">
    <property type="entry name" value="PROTEIN_KINASE_DOM"/>
    <property type="match status" value="1"/>
</dbReference>
<keyword evidence="3 9" id="KW-0723">Serine/threonine-protein kinase</keyword>
<evidence type="ECO:0000256" key="9">
    <source>
        <dbReference type="RuleBase" id="RU000304"/>
    </source>
</evidence>
<dbReference type="InterPro" id="IPR011009">
    <property type="entry name" value="Kinase-like_dom_sf"/>
</dbReference>
<dbReference type="GO" id="GO:0045944">
    <property type="term" value="P:positive regulation of transcription by RNA polymerase II"/>
    <property type="evidence" value="ECO:0007669"/>
    <property type="project" value="TreeGrafter"/>
</dbReference>
<evidence type="ECO:0000313" key="12">
    <source>
        <dbReference type="Proteomes" id="UP000515908"/>
    </source>
</evidence>
<dbReference type="GO" id="GO:0005524">
    <property type="term" value="F:ATP binding"/>
    <property type="evidence" value="ECO:0007669"/>
    <property type="project" value="UniProtKB-UniRule"/>
</dbReference>
<feature type="binding site" evidence="8">
    <location>
        <position position="33"/>
    </location>
    <ligand>
        <name>ATP</name>
        <dbReference type="ChEBI" id="CHEBI:30616"/>
    </ligand>
</feature>
<gene>
    <name evidence="11" type="ORF">ADEAN_000337600</name>
</gene>
<evidence type="ECO:0000256" key="6">
    <source>
        <dbReference type="ARBA" id="ARBA00022777"/>
    </source>
</evidence>